<accession>A0A0F3MQK2</accession>
<evidence type="ECO:0000313" key="1">
    <source>
        <dbReference type="EMBL" id="KJV56879.1"/>
    </source>
</evidence>
<gene>
    <name evidence="1" type="ORF">OCHUTO_0286</name>
</gene>
<protein>
    <submittedName>
        <fullName evidence="1">Uncharacterized protein</fullName>
    </submittedName>
</protein>
<comment type="caution">
    <text evidence="1">The sequence shown here is derived from an EMBL/GenBank/DDBJ whole genome shotgun (WGS) entry which is preliminary data.</text>
</comment>
<sequence>MNPHTKTKQQTVSSFDRYCDKKSDFKSCPKATSFFRSMFEKFNYSEDNFDYVFDYFKNPDNLTKFNELIEPVKIQVSSIRSIILLQNINHDKLVTLQVVLQQLLLNVEKLETLKTLGIKFSNISCILSGTGNNAPKALGELLKAIDATKKY</sequence>
<organism evidence="1 2">
    <name type="scientific">Orientia chuto str. Dubai</name>
    <dbReference type="NCBI Taxonomy" id="1359168"/>
    <lineage>
        <taxon>Bacteria</taxon>
        <taxon>Pseudomonadati</taxon>
        <taxon>Pseudomonadota</taxon>
        <taxon>Alphaproteobacteria</taxon>
        <taxon>Rickettsiales</taxon>
        <taxon>Rickettsiaceae</taxon>
        <taxon>Rickettsieae</taxon>
        <taxon>Orientia</taxon>
    </lineage>
</organism>
<dbReference type="Proteomes" id="UP000033616">
    <property type="component" value="Unassembled WGS sequence"/>
</dbReference>
<proteinExistence type="predicted"/>
<dbReference type="RefSeq" id="WP_045797053.1">
    <property type="nucleotide sequence ID" value="NZ_LANP01000005.1"/>
</dbReference>
<dbReference type="EMBL" id="LANP01000005">
    <property type="protein sequence ID" value="KJV56879.1"/>
    <property type="molecule type" value="Genomic_DNA"/>
</dbReference>
<name>A0A0F3MQK2_9RICK</name>
<evidence type="ECO:0000313" key="2">
    <source>
        <dbReference type="Proteomes" id="UP000033616"/>
    </source>
</evidence>
<dbReference type="AlphaFoldDB" id="A0A0F3MQK2"/>
<reference evidence="1 2" key="1">
    <citation type="submission" date="2015-02" db="EMBL/GenBank/DDBJ databases">
        <title>Genome Sequencing of Rickettsiales.</title>
        <authorList>
            <person name="Daugherty S.C."/>
            <person name="Su Q."/>
            <person name="Abolude K."/>
            <person name="Beier-Sexton M."/>
            <person name="Carlyon J.A."/>
            <person name="Carter R."/>
            <person name="Day N.P."/>
            <person name="Dumler S.J."/>
            <person name="Dyachenko V."/>
            <person name="Godinez A."/>
            <person name="Kurtti T.J."/>
            <person name="Lichay M."/>
            <person name="Mullins K.E."/>
            <person name="Ott S."/>
            <person name="Pappas-Brown V."/>
            <person name="Paris D.H."/>
            <person name="Patel P."/>
            <person name="Richards A.L."/>
            <person name="Sadzewicz L."/>
            <person name="Sears K."/>
            <person name="Seidman D."/>
            <person name="Sengamalay N."/>
            <person name="Stenos J."/>
            <person name="Tallon L.J."/>
            <person name="Vincent G."/>
            <person name="Fraser C.M."/>
            <person name="Munderloh U."/>
            <person name="Dunning-Hotopp J.C."/>
        </authorList>
    </citation>
    <scope>NUCLEOTIDE SEQUENCE [LARGE SCALE GENOMIC DNA]</scope>
    <source>
        <strain evidence="1 2">Fuller</strain>
    </source>
</reference>
<keyword evidence="2" id="KW-1185">Reference proteome</keyword>
<dbReference type="PATRIC" id="fig|1359168.3.peg.1042"/>